<evidence type="ECO:0000313" key="3">
    <source>
        <dbReference type="Proteomes" id="UP000091820"/>
    </source>
</evidence>
<dbReference type="PANTHER" id="PTHR31996:SF2">
    <property type="entry name" value="COILED-COIL DOMAIN-CONTAINING PROTEIN 115"/>
    <property type="match status" value="1"/>
</dbReference>
<keyword evidence="3" id="KW-1185">Reference proteome</keyword>
<proteinExistence type="predicted"/>
<name>A0A1A9WJL2_9MUSC</name>
<dbReference type="VEuPathDB" id="VectorBase:GBRI022098"/>
<dbReference type="Gene3D" id="1.10.287.3240">
    <property type="match status" value="1"/>
</dbReference>
<sequence length="157" mass="17936">MKAIEEINILLDALYLELLYLIEQQTQCRVNVERLTKAGQLLLAKTRYVQGMQTVSVAQLPTENSENFRALCRVVEKNDEKAVSGCIIQLIRSAVEKSDGYYEPLHFFNILAPSSLRNAAEQYKKSITLLVESANIQREMLAVMENIENLKVLKKKF</sequence>
<dbReference type="AlphaFoldDB" id="A0A1A9WJL2"/>
<dbReference type="Proteomes" id="UP000091820">
    <property type="component" value="Unassembled WGS sequence"/>
</dbReference>
<organism evidence="2 3">
    <name type="scientific">Glossina brevipalpis</name>
    <dbReference type="NCBI Taxonomy" id="37001"/>
    <lineage>
        <taxon>Eukaryota</taxon>
        <taxon>Metazoa</taxon>
        <taxon>Ecdysozoa</taxon>
        <taxon>Arthropoda</taxon>
        <taxon>Hexapoda</taxon>
        <taxon>Insecta</taxon>
        <taxon>Pterygota</taxon>
        <taxon>Neoptera</taxon>
        <taxon>Endopterygota</taxon>
        <taxon>Diptera</taxon>
        <taxon>Brachycera</taxon>
        <taxon>Muscomorpha</taxon>
        <taxon>Hippoboscoidea</taxon>
        <taxon>Glossinidae</taxon>
        <taxon>Glossina</taxon>
    </lineage>
</organism>
<reference evidence="3" key="1">
    <citation type="submission" date="2014-03" db="EMBL/GenBank/DDBJ databases">
        <authorList>
            <person name="Aksoy S."/>
            <person name="Warren W."/>
            <person name="Wilson R.K."/>
        </authorList>
    </citation>
    <scope>NUCLEOTIDE SEQUENCE [LARGE SCALE GENOMIC DNA]</scope>
    <source>
        <strain evidence="3">IAEA</strain>
    </source>
</reference>
<dbReference type="EnsemblMetazoa" id="GBRI022098-RA">
    <property type="protein sequence ID" value="GBRI022098-PA"/>
    <property type="gene ID" value="GBRI022098"/>
</dbReference>
<protein>
    <recommendedName>
        <fullName evidence="1">Vacuolar ATPase assembly protein VMA22</fullName>
    </recommendedName>
</protein>
<accession>A0A1A9WJL2</accession>
<dbReference type="PANTHER" id="PTHR31996">
    <property type="entry name" value="COILED-COIL DOMAIN-CONTAINING PROTEIN 115"/>
    <property type="match status" value="1"/>
</dbReference>
<dbReference type="STRING" id="37001.A0A1A9WJL2"/>
<dbReference type="InterPro" id="IPR040357">
    <property type="entry name" value="Vma22/CCDC115"/>
</dbReference>
<dbReference type="GO" id="GO:0051082">
    <property type="term" value="F:unfolded protein binding"/>
    <property type="evidence" value="ECO:0007669"/>
    <property type="project" value="TreeGrafter"/>
</dbReference>
<reference evidence="2" key="2">
    <citation type="submission" date="2020-05" db="UniProtKB">
        <authorList>
            <consortium name="EnsemblMetazoa"/>
        </authorList>
    </citation>
    <scope>IDENTIFICATION</scope>
    <source>
        <strain evidence="2">IAEA</strain>
    </source>
</reference>
<evidence type="ECO:0000313" key="2">
    <source>
        <dbReference type="EnsemblMetazoa" id="GBRI022098-PA"/>
    </source>
</evidence>
<dbReference type="GO" id="GO:0070072">
    <property type="term" value="P:vacuolar proton-transporting V-type ATPase complex assembly"/>
    <property type="evidence" value="ECO:0007669"/>
    <property type="project" value="InterPro"/>
</dbReference>
<evidence type="ECO:0000256" key="1">
    <source>
        <dbReference type="ARBA" id="ARBA00093634"/>
    </source>
</evidence>